<dbReference type="Proteomes" id="UP000324800">
    <property type="component" value="Unassembled WGS sequence"/>
</dbReference>
<organism evidence="2 3">
    <name type="scientific">Streblomastix strix</name>
    <dbReference type="NCBI Taxonomy" id="222440"/>
    <lineage>
        <taxon>Eukaryota</taxon>
        <taxon>Metamonada</taxon>
        <taxon>Preaxostyla</taxon>
        <taxon>Oxymonadida</taxon>
        <taxon>Streblomastigidae</taxon>
        <taxon>Streblomastix</taxon>
    </lineage>
</organism>
<proteinExistence type="predicted"/>
<reference evidence="2 3" key="1">
    <citation type="submission" date="2019-03" db="EMBL/GenBank/DDBJ databases">
        <title>Single cell metagenomics reveals metabolic interactions within the superorganism composed of flagellate Streblomastix strix and complex community of Bacteroidetes bacteria on its surface.</title>
        <authorList>
            <person name="Treitli S.C."/>
            <person name="Kolisko M."/>
            <person name="Husnik F."/>
            <person name="Keeling P."/>
            <person name="Hampl V."/>
        </authorList>
    </citation>
    <scope>NUCLEOTIDE SEQUENCE [LARGE SCALE GENOMIC DNA]</scope>
    <source>
        <strain evidence="2">ST1C</strain>
    </source>
</reference>
<evidence type="ECO:0000256" key="1">
    <source>
        <dbReference type="SAM" id="MobiDB-lite"/>
    </source>
</evidence>
<accession>A0A5J4VMH6</accession>
<evidence type="ECO:0000313" key="3">
    <source>
        <dbReference type="Proteomes" id="UP000324800"/>
    </source>
</evidence>
<gene>
    <name evidence="2" type="ORF">EZS28_020711</name>
</gene>
<name>A0A5J4VMH6_9EUKA</name>
<comment type="caution">
    <text evidence="2">The sequence shown here is derived from an EMBL/GenBank/DDBJ whole genome shotgun (WGS) entry which is preliminary data.</text>
</comment>
<feature type="compositionally biased region" description="Basic and acidic residues" evidence="1">
    <location>
        <begin position="9"/>
        <end position="23"/>
    </location>
</feature>
<evidence type="ECO:0000313" key="2">
    <source>
        <dbReference type="EMBL" id="KAA6383761.1"/>
    </source>
</evidence>
<dbReference type="AlphaFoldDB" id="A0A5J4VMH6"/>
<dbReference type="EMBL" id="SNRW01006087">
    <property type="protein sequence ID" value="KAA6383761.1"/>
    <property type="molecule type" value="Genomic_DNA"/>
</dbReference>
<protein>
    <submittedName>
        <fullName evidence="2">Uncharacterized protein</fullName>
    </submittedName>
</protein>
<sequence>MSEMQQDSQIDKPLDDIIQERNQRGPRRRGFGQAREGLSKFTRRQNQANRGIRLGRNRVFAIQGAPRRPFNTARNFGGRGFLRNRYQGSLNAVPIYQSAQQQRQQVYTIPLQQRVRPQFVRGRVRRELATLVRNPQPVQQRRMILTTGGRFQRNPTSKVVFTRPRRMIVQYPRTQRAVQVATQVRQPVLYFQNQGPNYQIARAPRPRIIRLNGTNPPFRRRRFQN</sequence>
<feature type="region of interest" description="Disordered" evidence="1">
    <location>
        <begin position="1"/>
        <end position="52"/>
    </location>
</feature>